<feature type="transmembrane region" description="Helical" evidence="6">
    <location>
        <begin position="37"/>
        <end position="59"/>
    </location>
</feature>
<feature type="transmembrane region" description="Helical" evidence="6">
    <location>
        <begin position="382"/>
        <end position="404"/>
    </location>
</feature>
<protein>
    <submittedName>
        <fullName evidence="8">MFS transporter</fullName>
    </submittedName>
</protein>
<dbReference type="InterPro" id="IPR011701">
    <property type="entry name" value="MFS"/>
</dbReference>
<keyword evidence="5 6" id="KW-0472">Membrane</keyword>
<feature type="domain" description="Major facilitator superfamily (MFS) profile" evidence="7">
    <location>
        <begin position="1"/>
        <end position="409"/>
    </location>
</feature>
<dbReference type="PANTHER" id="PTHR43791">
    <property type="entry name" value="PERMEASE-RELATED"/>
    <property type="match status" value="1"/>
</dbReference>
<evidence type="ECO:0000313" key="9">
    <source>
        <dbReference type="Proteomes" id="UP000321577"/>
    </source>
</evidence>
<feature type="transmembrane region" description="Helical" evidence="6">
    <location>
        <begin position="159"/>
        <end position="179"/>
    </location>
</feature>
<dbReference type="PANTHER" id="PTHR43791:SF36">
    <property type="entry name" value="TRANSPORTER, PUTATIVE (AFU_ORTHOLOGUE AFUA_6G08340)-RELATED"/>
    <property type="match status" value="1"/>
</dbReference>
<name>A0A512M778_9BACT</name>
<keyword evidence="2" id="KW-0813">Transport</keyword>
<comment type="caution">
    <text evidence="8">The sequence shown here is derived from an EMBL/GenBank/DDBJ whole genome shotgun (WGS) entry which is preliminary data.</text>
</comment>
<gene>
    <name evidence="8" type="ORF">BGE01nite_18830</name>
</gene>
<reference evidence="8 9" key="1">
    <citation type="submission" date="2019-07" db="EMBL/GenBank/DDBJ databases">
        <title>Whole genome shotgun sequence of Brevifollis gellanilyticus NBRC 108608.</title>
        <authorList>
            <person name="Hosoyama A."/>
            <person name="Uohara A."/>
            <person name="Ohji S."/>
            <person name="Ichikawa N."/>
        </authorList>
    </citation>
    <scope>NUCLEOTIDE SEQUENCE [LARGE SCALE GENOMIC DNA]</scope>
    <source>
        <strain evidence="8 9">NBRC 108608</strain>
    </source>
</reference>
<feature type="transmembrane region" description="Helical" evidence="6">
    <location>
        <begin position="317"/>
        <end position="334"/>
    </location>
</feature>
<evidence type="ECO:0000259" key="7">
    <source>
        <dbReference type="PROSITE" id="PS50850"/>
    </source>
</evidence>
<dbReference type="InterPro" id="IPR020846">
    <property type="entry name" value="MFS_dom"/>
</dbReference>
<feature type="transmembrane region" description="Helical" evidence="6">
    <location>
        <begin position="228"/>
        <end position="250"/>
    </location>
</feature>
<evidence type="ECO:0000256" key="4">
    <source>
        <dbReference type="ARBA" id="ARBA00022989"/>
    </source>
</evidence>
<dbReference type="Gene3D" id="1.20.1250.20">
    <property type="entry name" value="MFS general substrate transporter like domains"/>
    <property type="match status" value="2"/>
</dbReference>
<proteinExistence type="predicted"/>
<dbReference type="EMBL" id="BKAG01000011">
    <property type="protein sequence ID" value="GEP42592.1"/>
    <property type="molecule type" value="Genomic_DNA"/>
</dbReference>
<dbReference type="GO" id="GO:0022857">
    <property type="term" value="F:transmembrane transporter activity"/>
    <property type="evidence" value="ECO:0007669"/>
    <property type="project" value="InterPro"/>
</dbReference>
<keyword evidence="3 6" id="KW-0812">Transmembrane</keyword>
<feature type="transmembrane region" description="Helical" evidence="6">
    <location>
        <begin position="66"/>
        <end position="86"/>
    </location>
</feature>
<evidence type="ECO:0000256" key="5">
    <source>
        <dbReference type="ARBA" id="ARBA00023136"/>
    </source>
</evidence>
<keyword evidence="4 6" id="KW-1133">Transmembrane helix</keyword>
<dbReference type="AlphaFoldDB" id="A0A512M778"/>
<evidence type="ECO:0000313" key="8">
    <source>
        <dbReference type="EMBL" id="GEP42592.1"/>
    </source>
</evidence>
<organism evidence="8 9">
    <name type="scientific">Brevifollis gellanilyticus</name>
    <dbReference type="NCBI Taxonomy" id="748831"/>
    <lineage>
        <taxon>Bacteria</taxon>
        <taxon>Pseudomonadati</taxon>
        <taxon>Verrucomicrobiota</taxon>
        <taxon>Verrucomicrobiia</taxon>
        <taxon>Verrucomicrobiales</taxon>
        <taxon>Verrucomicrobiaceae</taxon>
    </lineage>
</organism>
<feature type="transmembrane region" description="Helical" evidence="6">
    <location>
        <begin position="341"/>
        <end position="362"/>
    </location>
</feature>
<feature type="transmembrane region" description="Helical" evidence="6">
    <location>
        <begin position="294"/>
        <end position="311"/>
    </location>
</feature>
<dbReference type="Pfam" id="PF07690">
    <property type="entry name" value="MFS_1"/>
    <property type="match status" value="1"/>
</dbReference>
<evidence type="ECO:0000256" key="6">
    <source>
        <dbReference type="SAM" id="Phobius"/>
    </source>
</evidence>
<evidence type="ECO:0000256" key="1">
    <source>
        <dbReference type="ARBA" id="ARBA00004141"/>
    </source>
</evidence>
<sequence length="423" mass="46092">MPYLILLYVVAYLDRVNVSYAALEMTADLGFTDQTYGWGAGIFFIGYFLLEVPGAVFASRWGVRRMICRIMVSWGILAMIMGFIQSATQFHWLRFFIGAAEAGFFPAMIVYLGQWFRAADRGKAVAWFMSAISLAMVLGGPVSGALLQIKWLGLEGWRWLFILEGLPAVILGISVLFILTEKPEDAKWLPEDEKAWLIHELAREKLEREMSGLTSSPSIVRALADPRVWLFSGAYFFGLIASNGLGYWLPMIMKSLSGFSNFAVALMVSLPYSLGVIAKLTAGWSSDRTRERRWHTAGLLMIGAFGLAAMSQLQGQLVLALVFLCIGVIGLTGYTPSFWAYATSFLAGSANAAAIGLINSIGNLGSFVGPYGMGWLKQHTTGYTAGLLVLAGASVMTALLVLLVNKLNSNPVVPGARTKGSDR</sequence>
<accession>A0A512M778</accession>
<feature type="transmembrane region" description="Helical" evidence="6">
    <location>
        <begin position="124"/>
        <end position="147"/>
    </location>
</feature>
<dbReference type="Proteomes" id="UP000321577">
    <property type="component" value="Unassembled WGS sequence"/>
</dbReference>
<dbReference type="PROSITE" id="PS50850">
    <property type="entry name" value="MFS"/>
    <property type="match status" value="1"/>
</dbReference>
<dbReference type="InterPro" id="IPR036259">
    <property type="entry name" value="MFS_trans_sf"/>
</dbReference>
<keyword evidence="9" id="KW-1185">Reference proteome</keyword>
<dbReference type="GO" id="GO:0016020">
    <property type="term" value="C:membrane"/>
    <property type="evidence" value="ECO:0007669"/>
    <property type="project" value="UniProtKB-SubCell"/>
</dbReference>
<dbReference type="RefSeq" id="WP_170266693.1">
    <property type="nucleotide sequence ID" value="NZ_BKAG01000011.1"/>
</dbReference>
<comment type="subcellular location">
    <subcellularLocation>
        <location evidence="1">Membrane</location>
        <topology evidence="1">Multi-pass membrane protein</topology>
    </subcellularLocation>
</comment>
<evidence type="ECO:0000256" key="3">
    <source>
        <dbReference type="ARBA" id="ARBA00022692"/>
    </source>
</evidence>
<evidence type="ECO:0000256" key="2">
    <source>
        <dbReference type="ARBA" id="ARBA00022448"/>
    </source>
</evidence>
<feature type="transmembrane region" description="Helical" evidence="6">
    <location>
        <begin position="262"/>
        <end position="282"/>
    </location>
</feature>
<feature type="transmembrane region" description="Helical" evidence="6">
    <location>
        <begin position="92"/>
        <end position="112"/>
    </location>
</feature>
<dbReference type="SUPFAM" id="SSF103473">
    <property type="entry name" value="MFS general substrate transporter"/>
    <property type="match status" value="1"/>
</dbReference>
<dbReference type="CDD" id="cd17319">
    <property type="entry name" value="MFS_ExuT_GudP_like"/>
    <property type="match status" value="1"/>
</dbReference>
<dbReference type="FunFam" id="1.20.1250.20:FF:000018">
    <property type="entry name" value="MFS transporter permease"/>
    <property type="match status" value="1"/>
</dbReference>